<feature type="transmembrane region" description="Helical" evidence="1">
    <location>
        <begin position="116"/>
        <end position="135"/>
    </location>
</feature>
<dbReference type="EMBL" id="FQUA01000003">
    <property type="protein sequence ID" value="SHE51374.1"/>
    <property type="molecule type" value="Genomic_DNA"/>
</dbReference>
<organism evidence="3 5">
    <name type="scientific">Anaerotignum propionicum DSM 1682</name>
    <dbReference type="NCBI Taxonomy" id="991789"/>
    <lineage>
        <taxon>Bacteria</taxon>
        <taxon>Bacillati</taxon>
        <taxon>Bacillota</taxon>
        <taxon>Clostridia</taxon>
        <taxon>Lachnospirales</taxon>
        <taxon>Anaerotignaceae</taxon>
        <taxon>Anaerotignum</taxon>
    </lineage>
</organism>
<evidence type="ECO:0000313" key="4">
    <source>
        <dbReference type="Proteomes" id="UP000068026"/>
    </source>
</evidence>
<dbReference type="KEGG" id="cpro:CPRO_25500"/>
<keyword evidence="1" id="KW-0472">Membrane</keyword>
<evidence type="ECO:0000313" key="5">
    <source>
        <dbReference type="Proteomes" id="UP000184204"/>
    </source>
</evidence>
<reference evidence="5" key="3">
    <citation type="submission" date="2016-11" db="EMBL/GenBank/DDBJ databases">
        <authorList>
            <person name="Jaros S."/>
            <person name="Januszkiewicz K."/>
            <person name="Wedrychowicz H."/>
        </authorList>
    </citation>
    <scope>NUCLEOTIDE SEQUENCE [LARGE SCALE GENOMIC DNA]</scope>
    <source>
        <strain evidence="5">DSM 1682</strain>
    </source>
</reference>
<gene>
    <name evidence="2" type="ORF">CPRO_25500</name>
    <name evidence="3" type="ORF">SAMN02745151_00917</name>
</gene>
<evidence type="ECO:0000256" key="1">
    <source>
        <dbReference type="SAM" id="Phobius"/>
    </source>
</evidence>
<feature type="transmembrane region" description="Helical" evidence="1">
    <location>
        <begin position="43"/>
        <end position="65"/>
    </location>
</feature>
<dbReference type="Proteomes" id="UP000184204">
    <property type="component" value="Unassembled WGS sequence"/>
</dbReference>
<dbReference type="EMBL" id="CP014223">
    <property type="protein sequence ID" value="AMJ42098.1"/>
    <property type="molecule type" value="Genomic_DNA"/>
</dbReference>
<feature type="transmembrane region" description="Helical" evidence="1">
    <location>
        <begin position="86"/>
        <end position="110"/>
    </location>
</feature>
<evidence type="ECO:0000313" key="2">
    <source>
        <dbReference type="EMBL" id="AMJ42098.1"/>
    </source>
</evidence>
<evidence type="ECO:0008006" key="6">
    <source>
        <dbReference type="Google" id="ProtNLM"/>
    </source>
</evidence>
<sequence>MKTMSFEKRLNMRLSVNIGCMIVSAVLLALAFGIKNFEAIRPMYTGTFISLFVISLALYFKNKALKKDPEKMKRIELLETDERNVYILRVSYTIFTYVSIGILYVSMLIAGFFSTTVYYTLETLLCMDLILILLIRKLVEKKY</sequence>
<accession>A0A110A7Y8</accession>
<dbReference type="AlphaFoldDB" id="A0A110A7Y8"/>
<keyword evidence="4" id="KW-1185">Reference proteome</keyword>
<name>A0A110A7Y8_ANAPI</name>
<proteinExistence type="predicted"/>
<dbReference type="Proteomes" id="UP000068026">
    <property type="component" value="Chromosome"/>
</dbReference>
<protein>
    <recommendedName>
        <fullName evidence="6">DUF2178 domain-containing protein</fullName>
    </recommendedName>
</protein>
<reference evidence="4" key="2">
    <citation type="submission" date="2016-01" db="EMBL/GenBank/DDBJ databases">
        <authorList>
            <person name="Poehlein A."/>
            <person name="Schlien K."/>
            <person name="Gottschalk G."/>
            <person name="Buckel W."/>
            <person name="Daniel R."/>
        </authorList>
    </citation>
    <scope>NUCLEOTIDE SEQUENCE [LARGE SCALE GENOMIC DNA]</scope>
    <source>
        <strain evidence="4">X2</strain>
    </source>
</reference>
<evidence type="ECO:0000313" key="3">
    <source>
        <dbReference type="EMBL" id="SHE51374.1"/>
    </source>
</evidence>
<dbReference type="RefSeq" id="WP_066052375.1">
    <property type="nucleotide sequence ID" value="NZ_CP014223.1"/>
</dbReference>
<reference evidence="2 4" key="1">
    <citation type="journal article" date="2016" name="Genome Announc.">
        <title>Complete Genome Sequence of the Amino Acid-Fermenting Clostridium propionicum X2 (DSM 1682).</title>
        <authorList>
            <person name="Poehlein A."/>
            <person name="Schlien K."/>
            <person name="Chowdhury N.P."/>
            <person name="Gottschalk G."/>
            <person name="Buckel W."/>
            <person name="Daniel R."/>
        </authorList>
    </citation>
    <scope>NUCLEOTIDE SEQUENCE [LARGE SCALE GENOMIC DNA]</scope>
    <source>
        <strain evidence="2 4">X2</strain>
    </source>
</reference>
<keyword evidence="1" id="KW-1133">Transmembrane helix</keyword>
<keyword evidence="1" id="KW-0812">Transmembrane</keyword>
<dbReference type="OrthoDB" id="1929706at2"/>
<reference evidence="3" key="4">
    <citation type="submission" date="2016-11" db="EMBL/GenBank/DDBJ databases">
        <authorList>
            <person name="Varghese N."/>
            <person name="Submissions S."/>
        </authorList>
    </citation>
    <scope>NUCLEOTIDE SEQUENCE</scope>
    <source>
        <strain evidence="3">DSM 1682</strain>
    </source>
</reference>